<proteinExistence type="predicted"/>
<feature type="chain" id="PRO_5002983028" description="Ice-binding protein C-terminal domain-containing protein" evidence="1">
    <location>
        <begin position="28"/>
        <end position="195"/>
    </location>
</feature>
<dbReference type="AlphaFoldDB" id="C7RUV1"/>
<feature type="domain" description="Ice-binding protein C-terminal" evidence="2">
    <location>
        <begin position="167"/>
        <end position="192"/>
    </location>
</feature>
<organism evidence="3">
    <name type="scientific">Accumulibacter regalis</name>
    <dbReference type="NCBI Taxonomy" id="522306"/>
    <lineage>
        <taxon>Bacteria</taxon>
        <taxon>Pseudomonadati</taxon>
        <taxon>Pseudomonadota</taxon>
        <taxon>Betaproteobacteria</taxon>
        <taxon>Candidatus Accumulibacter</taxon>
    </lineage>
</organism>
<dbReference type="EMBL" id="CP001715">
    <property type="protein sequence ID" value="ACV36346.1"/>
    <property type="molecule type" value="Genomic_DNA"/>
</dbReference>
<feature type="signal peptide" evidence="1">
    <location>
        <begin position="1"/>
        <end position="27"/>
    </location>
</feature>
<evidence type="ECO:0000259" key="2">
    <source>
        <dbReference type="Pfam" id="PF07589"/>
    </source>
</evidence>
<dbReference type="STRING" id="522306.CAP2UW1_3073"/>
<dbReference type="KEGG" id="app:CAP2UW1_3073"/>
<sequence length="195" mass="19986" precursor="true">MSAVRSLFKKSPLVAAGVLAMSLLASTAEVSAAPVLGGQLFWSGGDVTITVLPATAGYTSQLKLFSADPDLFIARNVDVGASLTIGASLIDVAHNIGDELVFGIFVENTGDTFLMGPGSRNGDGLLHAGVDSLGGGVFQVGFEDIRGGGDRDYDDNVFRFEGGVITSVPEPGSLALLGLGLGLAGSFLARRRVKV</sequence>
<evidence type="ECO:0000256" key="1">
    <source>
        <dbReference type="SAM" id="SignalP"/>
    </source>
</evidence>
<gene>
    <name evidence="3" type="ordered locus">CAP2UW1_3073</name>
</gene>
<reference evidence="3" key="1">
    <citation type="submission" date="2009-08" db="EMBL/GenBank/DDBJ databases">
        <authorList>
            <consortium name="US DOE Joint Genome Institute"/>
            <person name="Lucas S."/>
            <person name="Copeland A."/>
            <person name="Lapidus A."/>
            <person name="Glavina del Rio T."/>
            <person name="Dalin E."/>
            <person name="Tice H."/>
            <person name="Bruce D."/>
            <person name="Barry K."/>
            <person name="Pitluck S."/>
            <person name="Lowry S."/>
            <person name="Larimer F."/>
            <person name="Land M."/>
            <person name="Hauser L."/>
            <person name="Kyrpides N."/>
            <person name="Ivanova N."/>
            <person name="McMahon K.D."/>
            <person name="Hugenholtz P."/>
        </authorList>
    </citation>
    <scope>NUCLEOTIDE SEQUENCE</scope>
    <source>
        <strain evidence="3">UW-1</strain>
    </source>
</reference>
<evidence type="ECO:0000313" key="3">
    <source>
        <dbReference type="EMBL" id="ACV36346.1"/>
    </source>
</evidence>
<name>C7RUV1_ACCRE</name>
<protein>
    <recommendedName>
        <fullName evidence="2">Ice-binding protein C-terminal domain-containing protein</fullName>
    </recommendedName>
</protein>
<dbReference type="NCBIfam" id="TIGR02595">
    <property type="entry name" value="PEP_CTERM"/>
    <property type="match status" value="1"/>
</dbReference>
<dbReference type="Pfam" id="PF07589">
    <property type="entry name" value="PEP-CTERM"/>
    <property type="match status" value="1"/>
</dbReference>
<dbReference type="HOGENOM" id="CLU_1439687_0_0_4"/>
<reference evidence="3" key="2">
    <citation type="submission" date="2009-09" db="EMBL/GenBank/DDBJ databases">
        <title>Complete sequence of chromosome of Candidatus Accumulibacter phosphatis clade IIA str. UW-1.</title>
        <authorList>
            <consortium name="US DOE Joint Genome Institute"/>
            <person name="Martin H.G."/>
            <person name="Ivanova N."/>
            <person name="Kunin V."/>
            <person name="Warnecke F."/>
            <person name="Barry K."/>
            <person name="He S."/>
            <person name="Salamov A."/>
            <person name="Szeto E."/>
            <person name="Dalin E."/>
            <person name="Pangilinan J.L."/>
            <person name="Lapidus A."/>
            <person name="Lowry S."/>
            <person name="Kyrpides N.C."/>
            <person name="McMahon K.D."/>
            <person name="Hugenholtz P."/>
        </authorList>
    </citation>
    <scope>NUCLEOTIDE SEQUENCE [LARGE SCALE GENOMIC DNA]</scope>
    <source>
        <strain evidence="3">UW-1</strain>
    </source>
</reference>
<keyword evidence="1" id="KW-0732">Signal</keyword>
<accession>C7RUV1</accession>
<dbReference type="InterPro" id="IPR013424">
    <property type="entry name" value="Ice-binding_C"/>
</dbReference>